<protein>
    <submittedName>
        <fullName evidence="3">Uncharacterized protein</fullName>
    </submittedName>
</protein>
<feature type="region of interest" description="Disordered" evidence="1">
    <location>
        <begin position="48"/>
        <end position="78"/>
    </location>
</feature>
<reference evidence="3" key="1">
    <citation type="submission" date="2022-11" db="UniProtKB">
        <authorList>
            <consortium name="WormBaseParasite"/>
        </authorList>
    </citation>
    <scope>IDENTIFICATION</scope>
</reference>
<dbReference type="WBParaSite" id="ACRNAN_scaffold14301.g12691.t1">
    <property type="protein sequence ID" value="ACRNAN_scaffold14301.g12691.t1"/>
    <property type="gene ID" value="ACRNAN_scaffold14301.g12691"/>
</dbReference>
<accession>A0A914CU16</accession>
<organism evidence="2 3">
    <name type="scientific">Acrobeloides nanus</name>
    <dbReference type="NCBI Taxonomy" id="290746"/>
    <lineage>
        <taxon>Eukaryota</taxon>
        <taxon>Metazoa</taxon>
        <taxon>Ecdysozoa</taxon>
        <taxon>Nematoda</taxon>
        <taxon>Chromadorea</taxon>
        <taxon>Rhabditida</taxon>
        <taxon>Tylenchina</taxon>
        <taxon>Cephalobomorpha</taxon>
        <taxon>Cephaloboidea</taxon>
        <taxon>Cephalobidae</taxon>
        <taxon>Acrobeloides</taxon>
    </lineage>
</organism>
<sequence length="78" mass="8462">MDVEAIGHRLQAFYGCATISKVAPSATDAILEELSGLVNANKGFIPKKRYARPEPEQIDPDNASSQIQKQLLSSSNQC</sequence>
<proteinExistence type="predicted"/>
<name>A0A914CU16_9BILA</name>
<feature type="compositionally biased region" description="Low complexity" evidence="1">
    <location>
        <begin position="64"/>
        <end position="78"/>
    </location>
</feature>
<keyword evidence="2" id="KW-1185">Reference proteome</keyword>
<dbReference type="Proteomes" id="UP000887540">
    <property type="component" value="Unplaced"/>
</dbReference>
<evidence type="ECO:0000256" key="1">
    <source>
        <dbReference type="SAM" id="MobiDB-lite"/>
    </source>
</evidence>
<dbReference type="AlphaFoldDB" id="A0A914CU16"/>
<evidence type="ECO:0000313" key="2">
    <source>
        <dbReference type="Proteomes" id="UP000887540"/>
    </source>
</evidence>
<evidence type="ECO:0000313" key="3">
    <source>
        <dbReference type="WBParaSite" id="ACRNAN_scaffold14301.g12691.t1"/>
    </source>
</evidence>